<feature type="domain" description="MADS-box" evidence="6">
    <location>
        <begin position="8"/>
        <end position="56"/>
    </location>
</feature>
<feature type="non-terminal residue" evidence="7">
    <location>
        <position position="255"/>
    </location>
</feature>
<evidence type="ECO:0000256" key="2">
    <source>
        <dbReference type="ARBA" id="ARBA00023015"/>
    </source>
</evidence>
<evidence type="ECO:0000256" key="4">
    <source>
        <dbReference type="ARBA" id="ARBA00023163"/>
    </source>
</evidence>
<keyword evidence="4" id="KW-0804">Transcription</keyword>
<protein>
    <recommendedName>
        <fullName evidence="6">MADS-box domain-containing protein</fullName>
    </recommendedName>
</protein>
<dbReference type="SMART" id="SM00432">
    <property type="entry name" value="MADS"/>
    <property type="match status" value="1"/>
</dbReference>
<comment type="caution">
    <text evidence="7">The sequence shown here is derived from an EMBL/GenBank/DDBJ whole genome shotgun (WGS) entry which is preliminary data.</text>
</comment>
<dbReference type="GO" id="GO:0005634">
    <property type="term" value="C:nucleus"/>
    <property type="evidence" value="ECO:0007669"/>
    <property type="project" value="UniProtKB-SubCell"/>
</dbReference>
<dbReference type="PRINTS" id="PR00404">
    <property type="entry name" value="MADSDOMAIN"/>
</dbReference>
<gene>
    <name evidence="7" type="ORF">AABB24_028175</name>
</gene>
<dbReference type="CDD" id="cd00120">
    <property type="entry name" value="MADS"/>
    <property type="match status" value="1"/>
</dbReference>
<evidence type="ECO:0000256" key="3">
    <source>
        <dbReference type="ARBA" id="ARBA00023125"/>
    </source>
</evidence>
<proteinExistence type="predicted"/>
<sequence>SYSSSSAMPRNKVIFSLIENEIDRKVSYKKRHIGFLKKAQELMTLCDIEMAAIIYSPYSDEPKVFPNHGVAINTFRKLKELATLERSKNMVTKDEFTKKRIKKLKKNLIKVRKENRVEEITNEMHEVLNGNTISVNMNAYDLNDLSYVIKKNLELVREAMKKNVSDEGSTSNIPQSTPSTTMTFMMPSSIIDPPLYAHVPSPMTLQMDSSEKIPPMGTLIQMNNSQNYSSDIPESPSLIELLNWNNDEVVTLLDD</sequence>
<organism evidence="7 8">
    <name type="scientific">Solanum stoloniferum</name>
    <dbReference type="NCBI Taxonomy" id="62892"/>
    <lineage>
        <taxon>Eukaryota</taxon>
        <taxon>Viridiplantae</taxon>
        <taxon>Streptophyta</taxon>
        <taxon>Embryophyta</taxon>
        <taxon>Tracheophyta</taxon>
        <taxon>Spermatophyta</taxon>
        <taxon>Magnoliopsida</taxon>
        <taxon>eudicotyledons</taxon>
        <taxon>Gunneridae</taxon>
        <taxon>Pentapetalae</taxon>
        <taxon>asterids</taxon>
        <taxon>lamiids</taxon>
        <taxon>Solanales</taxon>
        <taxon>Solanaceae</taxon>
        <taxon>Solanoideae</taxon>
        <taxon>Solaneae</taxon>
        <taxon>Solanum</taxon>
    </lineage>
</organism>
<dbReference type="PANTHER" id="PTHR48019">
    <property type="entry name" value="SERUM RESPONSE FACTOR HOMOLOG"/>
    <property type="match status" value="1"/>
</dbReference>
<dbReference type="EMBL" id="JBJKTR010000016">
    <property type="protein sequence ID" value="KAL3339427.1"/>
    <property type="molecule type" value="Genomic_DNA"/>
</dbReference>
<keyword evidence="2" id="KW-0805">Transcription regulation</keyword>
<keyword evidence="5" id="KW-0539">Nucleus</keyword>
<dbReference type="Proteomes" id="UP001627284">
    <property type="component" value="Unassembled WGS sequence"/>
</dbReference>
<evidence type="ECO:0000259" key="6">
    <source>
        <dbReference type="PROSITE" id="PS50066"/>
    </source>
</evidence>
<dbReference type="PROSITE" id="PS50066">
    <property type="entry name" value="MADS_BOX_2"/>
    <property type="match status" value="1"/>
</dbReference>
<evidence type="ECO:0000313" key="8">
    <source>
        <dbReference type="Proteomes" id="UP001627284"/>
    </source>
</evidence>
<comment type="subcellular location">
    <subcellularLocation>
        <location evidence="1">Nucleus</location>
    </subcellularLocation>
</comment>
<dbReference type="Gene3D" id="3.40.1810.10">
    <property type="entry name" value="Transcription factor, MADS-box"/>
    <property type="match status" value="1"/>
</dbReference>
<feature type="non-terminal residue" evidence="7">
    <location>
        <position position="1"/>
    </location>
</feature>
<evidence type="ECO:0000256" key="5">
    <source>
        <dbReference type="ARBA" id="ARBA00023242"/>
    </source>
</evidence>
<evidence type="ECO:0000313" key="7">
    <source>
        <dbReference type="EMBL" id="KAL3339427.1"/>
    </source>
</evidence>
<dbReference type="InterPro" id="IPR036879">
    <property type="entry name" value="TF_MADSbox_sf"/>
</dbReference>
<evidence type="ECO:0000256" key="1">
    <source>
        <dbReference type="ARBA" id="ARBA00004123"/>
    </source>
</evidence>
<dbReference type="InterPro" id="IPR002100">
    <property type="entry name" value="TF_MADSbox"/>
</dbReference>
<dbReference type="Pfam" id="PF00319">
    <property type="entry name" value="SRF-TF"/>
    <property type="match status" value="1"/>
</dbReference>
<dbReference type="SUPFAM" id="SSF55455">
    <property type="entry name" value="SRF-like"/>
    <property type="match status" value="1"/>
</dbReference>
<dbReference type="AlphaFoldDB" id="A0ABD2S736"/>
<reference evidence="7 8" key="1">
    <citation type="submission" date="2024-05" db="EMBL/GenBank/DDBJ databases">
        <title>De novo assembly of an allotetraploid wild potato.</title>
        <authorList>
            <person name="Hosaka A.J."/>
        </authorList>
    </citation>
    <scope>NUCLEOTIDE SEQUENCE [LARGE SCALE GENOMIC DNA]</scope>
    <source>
        <tissue evidence="7">Young leaves</tissue>
    </source>
</reference>
<keyword evidence="3" id="KW-0238">DNA-binding</keyword>
<dbReference type="GO" id="GO:0003677">
    <property type="term" value="F:DNA binding"/>
    <property type="evidence" value="ECO:0007669"/>
    <property type="project" value="UniProtKB-KW"/>
</dbReference>
<name>A0ABD2S736_9SOLN</name>
<keyword evidence="8" id="KW-1185">Reference proteome</keyword>
<dbReference type="InterPro" id="IPR050142">
    <property type="entry name" value="MADS-box/MEF2_TF"/>
</dbReference>
<accession>A0ABD2S736</accession>